<reference evidence="1 2" key="1">
    <citation type="submission" date="2016-06" db="EMBL/GenBank/DDBJ databases">
        <authorList>
            <person name="Kjaerup R.B."/>
            <person name="Dalgaard T.S."/>
            <person name="Juul-Madsen H.R."/>
        </authorList>
    </citation>
    <scope>NUCLEOTIDE SEQUENCE [LARGE SCALE GENOMIC DNA]</scope>
    <source>
        <strain evidence="1 2">ACS1953</strain>
    </source>
</reference>
<sequence>MTELNSVKDAITNRLAAQRVVFWHDPSGEYDADVEALELGAVNVNRVHGNEFGVKSMILADHVAKHLVYRSGEVPRGTGNWLLDLELAYGVFTADKTSMLQQELGLDDPALAAVIEQHQSFFGANSRKLALAKVLAPGDDAAKTRAKMSQVLVKSSGHTLTDIIRELLAENAANKRAKFDDLATFGLDQFLWDGLAKIYQYSGTNPTIDDFVLWMYSRAIEDFASETPGEFRNIRIDFNSLRYDVRTQSMMATLASRAAEALDLKSKIEHRDFRELVSVTTFEEIDRKIIVDLAAAVAAQSVTPREVAETVRQRQDSLWKDKYAKLYEATQSASELLAAIAALPNTIPSMDAGLQKYQSDWFRIDQYYRWFTFAYQIAEFQKPLEALKAEVDKQYANKFLHSFGGLWQQALEPTDRWKSISLAPQSKFFDNHVTPIIKDGRTKAVVIISDGMRYEVAHELTSLICSEDRFDAKLSAVLGMLPSYTQLGMAALLPQSALELDPEALPVLADAKPTNGTANRDKILQPVKGHAISAADVLAMPGDELRELYKQHQIFYVYHDRIDATGDKAATERTVFQAADDTLRELVLLVKKWTNANATNIVITADHGFLYQDTPLEQAYYVSEPPQGETITKTNRRYVLGRSLKPSPSFMTFTSAQAGLVGDIDIQIPKSIHRIPQPGAGTRYVHGGASLQEIVVPVIAVNKKRRSDIRPVQVDLMPETDKITTGQLSVKLLQREAVTDKIQPRQVRLGIYAGETPISDQPVLTFDSSSGDQRERYQSVTLYLTQDADDVNNRAVELRLEDRIPNTNQWKTFSKANYTIKRSFMTDFDF</sequence>
<dbReference type="EMBL" id="LZHX01000035">
    <property type="protein sequence ID" value="OBF24170.1"/>
    <property type="molecule type" value="Genomic_DNA"/>
</dbReference>
<protein>
    <submittedName>
        <fullName evidence="1">TIGR02687 family protein</fullName>
    </submittedName>
</protein>
<organism evidence="1 2">
    <name type="scientific">Mycolicibacterium conceptionense</name>
    <dbReference type="NCBI Taxonomy" id="451644"/>
    <lineage>
        <taxon>Bacteria</taxon>
        <taxon>Bacillati</taxon>
        <taxon>Actinomycetota</taxon>
        <taxon>Actinomycetes</taxon>
        <taxon>Mycobacteriales</taxon>
        <taxon>Mycobacteriaceae</taxon>
        <taxon>Mycolicibacterium</taxon>
    </lineage>
</organism>
<comment type="caution">
    <text evidence="1">The sequence shown here is derived from an EMBL/GenBank/DDBJ whole genome shotgun (WGS) entry which is preliminary data.</text>
</comment>
<dbReference type="InterPro" id="IPR017850">
    <property type="entry name" value="Alkaline_phosphatase_core_sf"/>
</dbReference>
<dbReference type="InterPro" id="IPR014060">
    <property type="entry name" value="PglZ"/>
</dbReference>
<dbReference type="NCBIfam" id="TIGR02687">
    <property type="entry name" value="BREX-1 system phosphatase PglZ type A"/>
    <property type="match status" value="1"/>
</dbReference>
<evidence type="ECO:0000313" key="1">
    <source>
        <dbReference type="EMBL" id="OBF24170.1"/>
    </source>
</evidence>
<proteinExistence type="predicted"/>
<dbReference type="SUPFAM" id="SSF53649">
    <property type="entry name" value="Alkaline phosphatase-like"/>
    <property type="match status" value="1"/>
</dbReference>
<dbReference type="AlphaFoldDB" id="A0A1A2UYX5"/>
<evidence type="ECO:0000313" key="2">
    <source>
        <dbReference type="Proteomes" id="UP000093779"/>
    </source>
</evidence>
<name>A0A1A2UYX5_9MYCO</name>
<gene>
    <name evidence="1" type="ORF">A5726_10040</name>
</gene>
<dbReference type="RefSeq" id="WP_047036578.1">
    <property type="nucleotide sequence ID" value="NZ_JBEUKP010000002.1"/>
</dbReference>
<dbReference type="Pfam" id="PF08665">
    <property type="entry name" value="PglZ"/>
    <property type="match status" value="1"/>
</dbReference>
<dbReference type="Proteomes" id="UP000093779">
    <property type="component" value="Unassembled WGS sequence"/>
</dbReference>
<accession>A0A1A2UYX5</accession>